<feature type="domain" description="Ion transport" evidence="12">
    <location>
        <begin position="1366"/>
        <end position="1665"/>
    </location>
</feature>
<keyword evidence="9" id="KW-0325">Glycoprotein</keyword>
<feature type="transmembrane region" description="Helical" evidence="11">
    <location>
        <begin position="998"/>
        <end position="1024"/>
    </location>
</feature>
<sequence length="2130" mass="238076">MTASNTDDVVIQVDSSVQAFLEHLGLPLVHPLNYTTDDYDQVFTSNEEHLSSVGEGVFELPPIAAASSANVGKKYHLLTNNNELLPTPFVGPMSPMELHDHSLYELALTLTKVGAPLIAMGELWLRLFAFYICPLCLLWMIYRDYSKRMLCGNQKKTSTPDTKANKSNAKATKSAAHDVDNSCNNKDMFISIVGLASSAVLFTDSLYVYEFGRLFGFSLWCVTTVLAIRLALSLRTNASDNVMTRTKNKNSSIRMPNKNVMFQSAIFVCISTTVVVYLQSKGHVGNPHSNAILHQMPHPGIDLPTIEPGLYHSKSNPLVSSIASNLKESAYTYDVQHGATPYLVSGDQRTGIPFLVNSVEDQQYMRVYVTNPSDSEHLALDIAFPFDGFNYGGKRKLVHDSANPVYLVLHGLNGGSHEEYVKDLVQRRRAEGSTVVVMIARGMMDTTMSGWNVFHGARTGDADIAARALKKSRPRRQVLVGVGYSMGAIVLSNYVARSGEHCSLDAAIAVSGGLDMRQNLNFHRSMRLWQPMLTFGLRDDMLIAKYARFYKQKLTRGQFLRMLRTTSVSALDVEAIVTYNSFNDLVHYYSEMSAMGDRIAEFGLLDTYSNSSECVADEWGRIANTSIPFAVLQALDDPLVGWRTIGTDKPQELVDSGNGNVILLLTKAGGHVAIILNSILIACVDYRIVDDSYQPRTDGSLRNDVIEKAEIVFTVIFAVECLLKSIAFGFLRGKEAYLKDGWNVLDFIIVLASILNFVPGLPNFSVVRGFRVLRPLRSISRLPNLRKIINVLISSLGELANAMVLLLFILVCFSLFGVLSWSGLFHYRCRLTPFPVRMPLNCTSIADDCWNDFILDVVTNPGAHRCLPIPNDDMIWQFGRQDCIWPLDDTDLRVCSETNRGFHRCLGETSFMGRDANITTCGSNYDALGSPRFIDSLEPYNSFPRMQDTTFNSAFDYGLTHFNSFPSAFVTAFQIVSLEGWSPIMERLIDSWWRTPTIIAFTLLILLGGQIALNILVAVICGALDRIEIEMKEEASHAQQDDDAVAAKAYANQMRPEYAVVAMAIHDLVQSTAYKHFILCVIIFNTIILSADHYGISPGFQSVLDTSNFVTTVIFVVDMVLHCTAFGLQTYWSSASTCFDGIIALVSMVELVAVRVDPSGTSKSSISVLRSLRLLRLFKMMKQWTSIHHLLSTIARAASEIRSFGILLILFIFIYALIGMQLFANRLHFDESGAHVAITDPKYKMSEVPRSNFDDFFNSAITVFQVLTGENWNEVMYDCWRATSWIAPVYFISLIVQGVFCCLSLFLAILIRQFDGSDFISNRISPENECKDGTEESKSGEHCWTPFECSKFTSARRRITSLVESKRFDNVLTCAIVISSILLALDNPLRNPTSLMTRTLQALNMTFALIFIVEFCMKVFAHGLHKYFQEMWNILDFAAVIASVMDMLNVTGGSALRLIRLLRVLRPLRMINRRPELKLVVEALLLSVPSVVNVAVVCAIFILVFAIFGVTFLKGTFYECATSDLTVEEADMITHPKSLDEMSNMEQSWLLAPGCGIASSLDANSIPSSKEMCICMNATWQPTIPHSFDNIWSAFALLFEISTTEGWVDAMNAAIDQRGIDMQPIRGTNRAWAIFFISFILVGSFFLLELFVGAIVENFSRLRESRGYGLMTEAQRKWAATQAFVMKIKPERLLRRPEQTLRGRCYDLVTSQWFESFIVVVIAANSISIATLSFGDKEIKSDVIEALNWAFSTVFAVEMLLKITAFGHLYFRLGWNRFDFTIVFGIAAGFILRLVIHDQNVVASISTMVSLMRIGRLVRLVRHVKQLRTPFNTIIAVIPSILNVGALLLLLFFIYASVGVELYATIGFHGSGLSEQSNFRSIGNAMQCLMKFSTGEAWNAFMYTLLEERDDCDSDPGYNEDSPWCIDEKDYPNCTEINGCEAGYSVFIFFYSFTLIVSYVILNLIVGVVLEGFENSSEGDILTRSDLQNFVKTWALFDPEASCYIKAADLQSFFSRLEPPLGVGSSSKETYIKDDCLSGIGVNKDLQVHILNVASLLAKRIAKEKQGSQFGELSDSHPVQIELNRLSSMEDMTTTLNEFYMHRAGIIMQAVQRFRQRRVHPSSPEAEAMA</sequence>
<dbReference type="Pfam" id="PF16905">
    <property type="entry name" value="GPHH"/>
    <property type="match status" value="1"/>
</dbReference>
<reference evidence="14" key="1">
    <citation type="submission" date="2023-06" db="EMBL/GenBank/DDBJ databases">
        <title>Survivors Of The Sea: Transcriptome response of Skeletonema marinoi to long-term dormancy.</title>
        <authorList>
            <person name="Pinder M.I.M."/>
            <person name="Kourtchenko O."/>
            <person name="Robertson E.K."/>
            <person name="Larsson T."/>
            <person name="Maumus F."/>
            <person name="Osuna-Cruz C.M."/>
            <person name="Vancaester E."/>
            <person name="Stenow R."/>
            <person name="Vandepoele K."/>
            <person name="Ploug H."/>
            <person name="Bruchert V."/>
            <person name="Godhe A."/>
            <person name="Topel M."/>
        </authorList>
    </citation>
    <scope>NUCLEOTIDE SEQUENCE</scope>
    <source>
        <strain evidence="14">R05AC</strain>
    </source>
</reference>
<dbReference type="Proteomes" id="UP001224775">
    <property type="component" value="Unassembled WGS sequence"/>
</dbReference>
<dbReference type="SUPFAM" id="SSF81324">
    <property type="entry name" value="Voltage-gated potassium channels"/>
    <property type="match status" value="4"/>
</dbReference>
<dbReference type="InterPro" id="IPR029058">
    <property type="entry name" value="AB_hydrolase_fold"/>
</dbReference>
<feature type="transmembrane region" description="Helical" evidence="11">
    <location>
        <begin position="259"/>
        <end position="278"/>
    </location>
</feature>
<comment type="subcellular location">
    <subcellularLocation>
        <location evidence="1">Membrane</location>
        <topology evidence="1">Multi-pass membrane protein</topology>
    </subcellularLocation>
</comment>
<dbReference type="SUPFAM" id="SSF53474">
    <property type="entry name" value="alpha/beta-Hydrolases"/>
    <property type="match status" value="1"/>
</dbReference>
<feature type="transmembrane region" description="Helical" evidence="11">
    <location>
        <begin position="1204"/>
        <end position="1224"/>
    </location>
</feature>
<feature type="transmembrane region" description="Helical" evidence="11">
    <location>
        <begin position="215"/>
        <end position="238"/>
    </location>
</feature>
<dbReference type="GO" id="GO:0022843">
    <property type="term" value="F:voltage-gated monoatomic cation channel activity"/>
    <property type="evidence" value="ECO:0007669"/>
    <property type="project" value="UniProtKB-ARBA"/>
</dbReference>
<keyword evidence="2" id="KW-0813">Transport</keyword>
<feature type="transmembrane region" description="Helical" evidence="11">
    <location>
        <begin position="1833"/>
        <end position="1855"/>
    </location>
</feature>
<feature type="transmembrane region" description="Helical" evidence="11">
    <location>
        <begin position="1402"/>
        <end position="1425"/>
    </location>
</feature>
<comment type="caution">
    <text evidence="14">The sequence shown here is derived from an EMBL/GenBank/DDBJ whole genome shotgun (WGS) entry which is preliminary data.</text>
</comment>
<feature type="transmembrane region" description="Helical" evidence="11">
    <location>
        <begin position="1108"/>
        <end position="1128"/>
    </location>
</feature>
<evidence type="ECO:0000256" key="5">
    <source>
        <dbReference type="ARBA" id="ARBA00022882"/>
    </source>
</evidence>
<feature type="transmembrane region" description="Helical" evidence="11">
    <location>
        <begin position="743"/>
        <end position="761"/>
    </location>
</feature>
<accession>A0AAD8YIM6</accession>
<dbReference type="FunFam" id="1.20.120.350:FF:000009">
    <property type="entry name" value="Voltage-dependent T-type calcium channel subunit alpha"/>
    <property type="match status" value="1"/>
</dbReference>
<feature type="domain" description="Voltage-dependent L-type calcium channel IQ-associated" evidence="13">
    <location>
        <begin position="1989"/>
        <end position="2025"/>
    </location>
</feature>
<feature type="transmembrane region" description="Helical" evidence="11">
    <location>
        <begin position="1778"/>
        <end position="1796"/>
    </location>
</feature>
<dbReference type="InterPro" id="IPR027359">
    <property type="entry name" value="Volt_channel_dom_sf"/>
</dbReference>
<dbReference type="Pfam" id="PF00520">
    <property type="entry name" value="Ion_trans"/>
    <property type="match status" value="4"/>
</dbReference>
<keyword evidence="3 11" id="KW-0812">Transmembrane</keyword>
<dbReference type="InterPro" id="IPR031649">
    <property type="entry name" value="GPHH_dom"/>
</dbReference>
<keyword evidence="7" id="KW-0406">Ion transport</keyword>
<evidence type="ECO:0000256" key="9">
    <source>
        <dbReference type="ARBA" id="ARBA00023180"/>
    </source>
</evidence>
<evidence type="ECO:0000256" key="6">
    <source>
        <dbReference type="ARBA" id="ARBA00022989"/>
    </source>
</evidence>
<dbReference type="GO" id="GO:0005248">
    <property type="term" value="F:voltage-gated sodium channel activity"/>
    <property type="evidence" value="ECO:0007669"/>
    <property type="project" value="TreeGrafter"/>
</dbReference>
<proteinExistence type="predicted"/>
<evidence type="ECO:0000256" key="2">
    <source>
        <dbReference type="ARBA" id="ARBA00022448"/>
    </source>
</evidence>
<keyword evidence="5" id="KW-0851">Voltage-gated channel</keyword>
<feature type="transmembrane region" description="Helical" evidence="11">
    <location>
        <begin position="189"/>
        <end position="209"/>
    </location>
</feature>
<feature type="transmembrane region" description="Helical" evidence="11">
    <location>
        <begin position="1948"/>
        <end position="1970"/>
    </location>
</feature>
<dbReference type="PANTHER" id="PTHR10037">
    <property type="entry name" value="VOLTAGE-GATED CATION CHANNEL CALCIUM AND SODIUM"/>
    <property type="match status" value="1"/>
</dbReference>
<dbReference type="EMBL" id="JATAAI010000003">
    <property type="protein sequence ID" value="KAK1746777.1"/>
    <property type="molecule type" value="Genomic_DNA"/>
</dbReference>
<dbReference type="GO" id="GO:0001518">
    <property type="term" value="C:voltage-gated sodium channel complex"/>
    <property type="evidence" value="ECO:0007669"/>
    <property type="project" value="TreeGrafter"/>
</dbReference>
<dbReference type="InterPro" id="IPR043203">
    <property type="entry name" value="VGCC_Ca_Na"/>
</dbReference>
<evidence type="ECO:0000256" key="7">
    <source>
        <dbReference type="ARBA" id="ARBA00023065"/>
    </source>
</evidence>
<evidence type="ECO:0000259" key="13">
    <source>
        <dbReference type="Pfam" id="PF16905"/>
    </source>
</evidence>
<dbReference type="Gene3D" id="1.20.120.350">
    <property type="entry name" value="Voltage-gated potassium channels. Chain C"/>
    <property type="match status" value="4"/>
</dbReference>
<evidence type="ECO:0000313" key="15">
    <source>
        <dbReference type="Proteomes" id="UP001224775"/>
    </source>
</evidence>
<evidence type="ECO:0000256" key="8">
    <source>
        <dbReference type="ARBA" id="ARBA00023136"/>
    </source>
</evidence>
<feature type="domain" description="Ion transport" evidence="12">
    <location>
        <begin position="673"/>
        <end position="1026"/>
    </location>
</feature>
<feature type="transmembrane region" description="Helical" evidence="11">
    <location>
        <begin position="711"/>
        <end position="731"/>
    </location>
</feature>
<keyword evidence="4" id="KW-0677">Repeat</keyword>
<feature type="transmembrane region" description="Helical" evidence="11">
    <location>
        <begin position="1479"/>
        <end position="1508"/>
    </location>
</feature>
<keyword evidence="10" id="KW-0407">Ion channel</keyword>
<evidence type="ECO:0000259" key="12">
    <source>
        <dbReference type="Pfam" id="PF00520"/>
    </source>
</evidence>
<feature type="transmembrane region" description="Helical" evidence="11">
    <location>
        <begin position="954"/>
        <end position="978"/>
    </location>
</feature>
<evidence type="ECO:0000256" key="4">
    <source>
        <dbReference type="ARBA" id="ARBA00022737"/>
    </source>
</evidence>
<evidence type="ECO:0000256" key="1">
    <source>
        <dbReference type="ARBA" id="ARBA00004141"/>
    </source>
</evidence>
<keyword evidence="6 11" id="KW-1133">Transmembrane helix</keyword>
<feature type="transmembrane region" description="Helical" evidence="11">
    <location>
        <begin position="1077"/>
        <end position="1096"/>
    </location>
</feature>
<keyword evidence="15" id="KW-1185">Reference proteome</keyword>
<feature type="transmembrane region" description="Helical" evidence="11">
    <location>
        <begin position="1631"/>
        <end position="1656"/>
    </location>
</feature>
<feature type="transmembrane region" description="Helical" evidence="11">
    <location>
        <begin position="1713"/>
        <end position="1734"/>
    </location>
</feature>
<keyword evidence="8 11" id="KW-0472">Membrane</keyword>
<feature type="transmembrane region" description="Helical" evidence="11">
    <location>
        <begin position="123"/>
        <end position="142"/>
    </location>
</feature>
<protein>
    <submittedName>
        <fullName evidence="14">Ion transport protein</fullName>
    </submittedName>
</protein>
<evidence type="ECO:0000256" key="10">
    <source>
        <dbReference type="ARBA" id="ARBA00023303"/>
    </source>
</evidence>
<organism evidence="14 15">
    <name type="scientific">Skeletonema marinoi</name>
    <dbReference type="NCBI Taxonomy" id="267567"/>
    <lineage>
        <taxon>Eukaryota</taxon>
        <taxon>Sar</taxon>
        <taxon>Stramenopiles</taxon>
        <taxon>Ochrophyta</taxon>
        <taxon>Bacillariophyta</taxon>
        <taxon>Coscinodiscophyceae</taxon>
        <taxon>Thalassiosirophycidae</taxon>
        <taxon>Thalassiosirales</taxon>
        <taxon>Skeletonemataceae</taxon>
        <taxon>Skeletonema</taxon>
        <taxon>Skeletonema marinoi-dohrnii complex</taxon>
    </lineage>
</organism>
<feature type="transmembrane region" description="Helical" evidence="11">
    <location>
        <begin position="802"/>
        <end position="827"/>
    </location>
</feature>
<evidence type="ECO:0000256" key="11">
    <source>
        <dbReference type="SAM" id="Phobius"/>
    </source>
</evidence>
<dbReference type="Gene3D" id="1.10.238.10">
    <property type="entry name" value="EF-hand"/>
    <property type="match status" value="1"/>
</dbReference>
<dbReference type="InterPro" id="IPR005821">
    <property type="entry name" value="Ion_trans_dom"/>
</dbReference>
<gene>
    <name evidence="14" type="ORF">QTG54_002121</name>
</gene>
<dbReference type="PANTHER" id="PTHR10037:SF62">
    <property type="entry name" value="SODIUM CHANNEL PROTEIN 60E"/>
    <property type="match status" value="1"/>
</dbReference>
<evidence type="ECO:0000256" key="3">
    <source>
        <dbReference type="ARBA" id="ARBA00022692"/>
    </source>
</evidence>
<evidence type="ECO:0000313" key="14">
    <source>
        <dbReference type="EMBL" id="KAK1746777.1"/>
    </source>
</evidence>
<dbReference type="Gene3D" id="1.10.287.70">
    <property type="match status" value="4"/>
</dbReference>
<feature type="transmembrane region" description="Helical" evidence="11">
    <location>
        <begin position="1437"/>
        <end position="1459"/>
    </location>
</feature>
<feature type="transmembrane region" description="Helical" evidence="11">
    <location>
        <begin position="1746"/>
        <end position="1771"/>
    </location>
</feature>
<dbReference type="Gene3D" id="3.40.50.1820">
    <property type="entry name" value="alpha/beta hydrolase"/>
    <property type="match status" value="1"/>
</dbReference>
<feature type="transmembrane region" description="Helical" evidence="11">
    <location>
        <begin position="1285"/>
        <end position="1311"/>
    </location>
</feature>
<feature type="domain" description="Ion transport" evidence="12">
    <location>
        <begin position="1712"/>
        <end position="1976"/>
    </location>
</feature>
<feature type="domain" description="Ion transport" evidence="12">
    <location>
        <begin position="1073"/>
        <end position="1315"/>
    </location>
</feature>
<name>A0AAD8YIM6_9STRA</name>